<proteinExistence type="predicted"/>
<accession>A0ACB7SDZ4</accession>
<sequence length="133" mass="14871">MTRNAAGLSRITKRARRTDRGPDDDRATTIAGRSPNGNGHALPPAYVRDVVADGTAQRPEPRPYNSAQWRAMHGIPLLHMWRTAAAADQSRTCASRSSLSMSQRRRCSPNRRGWRENATGTRDPRLQERDPDP</sequence>
<protein>
    <submittedName>
        <fullName evidence="1">Uncharacterized protein</fullName>
    </submittedName>
</protein>
<dbReference type="EMBL" id="CM023484">
    <property type="protein sequence ID" value="KAH6932114.1"/>
    <property type="molecule type" value="Genomic_DNA"/>
</dbReference>
<organism evidence="1 2">
    <name type="scientific">Hyalomma asiaticum</name>
    <name type="common">Tick</name>
    <dbReference type="NCBI Taxonomy" id="266040"/>
    <lineage>
        <taxon>Eukaryota</taxon>
        <taxon>Metazoa</taxon>
        <taxon>Ecdysozoa</taxon>
        <taxon>Arthropoda</taxon>
        <taxon>Chelicerata</taxon>
        <taxon>Arachnida</taxon>
        <taxon>Acari</taxon>
        <taxon>Parasitiformes</taxon>
        <taxon>Ixodida</taxon>
        <taxon>Ixodoidea</taxon>
        <taxon>Ixodidae</taxon>
        <taxon>Hyalomminae</taxon>
        <taxon>Hyalomma</taxon>
    </lineage>
</organism>
<evidence type="ECO:0000313" key="2">
    <source>
        <dbReference type="Proteomes" id="UP000821845"/>
    </source>
</evidence>
<gene>
    <name evidence="1" type="ORF">HPB50_002876</name>
</gene>
<evidence type="ECO:0000313" key="1">
    <source>
        <dbReference type="EMBL" id="KAH6932114.1"/>
    </source>
</evidence>
<name>A0ACB7SDZ4_HYAAI</name>
<dbReference type="Proteomes" id="UP000821845">
    <property type="component" value="Chromosome 4"/>
</dbReference>
<comment type="caution">
    <text evidence="1">The sequence shown here is derived from an EMBL/GenBank/DDBJ whole genome shotgun (WGS) entry which is preliminary data.</text>
</comment>
<reference evidence="1" key="1">
    <citation type="submission" date="2020-05" db="EMBL/GenBank/DDBJ databases">
        <title>Large-scale comparative analyses of tick genomes elucidate their genetic diversity and vector capacities.</title>
        <authorList>
            <person name="Jia N."/>
            <person name="Wang J."/>
            <person name="Shi W."/>
            <person name="Du L."/>
            <person name="Sun Y."/>
            <person name="Zhan W."/>
            <person name="Jiang J."/>
            <person name="Wang Q."/>
            <person name="Zhang B."/>
            <person name="Ji P."/>
            <person name="Sakyi L.B."/>
            <person name="Cui X."/>
            <person name="Yuan T."/>
            <person name="Jiang B."/>
            <person name="Yang W."/>
            <person name="Lam T.T.-Y."/>
            <person name="Chang Q."/>
            <person name="Ding S."/>
            <person name="Wang X."/>
            <person name="Zhu J."/>
            <person name="Ruan X."/>
            <person name="Zhao L."/>
            <person name="Wei J."/>
            <person name="Que T."/>
            <person name="Du C."/>
            <person name="Cheng J."/>
            <person name="Dai P."/>
            <person name="Han X."/>
            <person name="Huang E."/>
            <person name="Gao Y."/>
            <person name="Liu J."/>
            <person name="Shao H."/>
            <person name="Ye R."/>
            <person name="Li L."/>
            <person name="Wei W."/>
            <person name="Wang X."/>
            <person name="Wang C."/>
            <person name="Yang T."/>
            <person name="Huo Q."/>
            <person name="Li W."/>
            <person name="Guo W."/>
            <person name="Chen H."/>
            <person name="Zhou L."/>
            <person name="Ni X."/>
            <person name="Tian J."/>
            <person name="Zhou Y."/>
            <person name="Sheng Y."/>
            <person name="Liu T."/>
            <person name="Pan Y."/>
            <person name="Xia L."/>
            <person name="Li J."/>
            <person name="Zhao F."/>
            <person name="Cao W."/>
        </authorList>
    </citation>
    <scope>NUCLEOTIDE SEQUENCE</scope>
    <source>
        <strain evidence="1">Hyas-2018</strain>
    </source>
</reference>
<keyword evidence="2" id="KW-1185">Reference proteome</keyword>